<dbReference type="PROSITE" id="PS50977">
    <property type="entry name" value="HTH_TETR_2"/>
    <property type="match status" value="1"/>
</dbReference>
<dbReference type="SUPFAM" id="SSF46689">
    <property type="entry name" value="Homeodomain-like"/>
    <property type="match status" value="1"/>
</dbReference>
<dbReference type="Gene3D" id="1.10.10.60">
    <property type="entry name" value="Homeodomain-like"/>
    <property type="match status" value="1"/>
</dbReference>
<evidence type="ECO:0000256" key="3">
    <source>
        <dbReference type="ARBA" id="ARBA00023163"/>
    </source>
</evidence>
<dbReference type="Gene3D" id="1.10.357.10">
    <property type="entry name" value="Tetracycline Repressor, domain 2"/>
    <property type="match status" value="1"/>
</dbReference>
<dbReference type="PRINTS" id="PR00455">
    <property type="entry name" value="HTHTETR"/>
</dbReference>
<dbReference type="InterPro" id="IPR009057">
    <property type="entry name" value="Homeodomain-like_sf"/>
</dbReference>
<keyword evidence="7" id="KW-1185">Reference proteome</keyword>
<dbReference type="Proteomes" id="UP000216052">
    <property type="component" value="Chromosome"/>
</dbReference>
<keyword evidence="3" id="KW-0804">Transcription</keyword>
<dbReference type="InterPro" id="IPR001647">
    <property type="entry name" value="HTH_TetR"/>
</dbReference>
<accession>A0ABZ3JBQ1</accession>
<sequence length="198" mass="22784">MENRRIEILHAFSSIVARHGVNRTTMRDVAKETGYSIGTIYNEFANKEALIDGLFEQKKIEFEKLLLHLSGVCHAESEMRLRRFILGYIQEYNQKMRQDYAFVELVRDARYFRFIGLKAVDFNQFIRRKVLAILEGILQAGVQAESFCITDIAVTAIVILNAFTMYLLPSPAAEKHSDSIAKEAEAMLELFIKALRTR</sequence>
<dbReference type="Pfam" id="PF00440">
    <property type="entry name" value="TetR_N"/>
    <property type="match status" value="1"/>
</dbReference>
<organism evidence="6 7">
    <name type="scientific">Sporomusa acidovorans (strain ATCC 49682 / DSM 3132 / Mol)</name>
    <dbReference type="NCBI Taxonomy" id="1123286"/>
    <lineage>
        <taxon>Bacteria</taxon>
        <taxon>Bacillati</taxon>
        <taxon>Bacillota</taxon>
        <taxon>Negativicutes</taxon>
        <taxon>Selenomonadales</taxon>
        <taxon>Sporomusaceae</taxon>
        <taxon>Sporomusa</taxon>
    </lineage>
</organism>
<evidence type="ECO:0000256" key="2">
    <source>
        <dbReference type="ARBA" id="ARBA00023125"/>
    </source>
</evidence>
<dbReference type="PANTHER" id="PTHR30055:SF234">
    <property type="entry name" value="HTH-TYPE TRANSCRIPTIONAL REGULATOR BETI"/>
    <property type="match status" value="1"/>
</dbReference>
<evidence type="ECO:0000256" key="1">
    <source>
        <dbReference type="ARBA" id="ARBA00023015"/>
    </source>
</evidence>
<gene>
    <name evidence="6" type="ORF">SPACI_055990</name>
</gene>
<keyword evidence="2 4" id="KW-0238">DNA-binding</keyword>
<evidence type="ECO:0000313" key="7">
    <source>
        <dbReference type="Proteomes" id="UP000216052"/>
    </source>
</evidence>
<evidence type="ECO:0000259" key="5">
    <source>
        <dbReference type="PROSITE" id="PS50977"/>
    </source>
</evidence>
<dbReference type="PANTHER" id="PTHR30055">
    <property type="entry name" value="HTH-TYPE TRANSCRIPTIONAL REGULATOR RUTR"/>
    <property type="match status" value="1"/>
</dbReference>
<protein>
    <recommendedName>
        <fullName evidence="5">HTH tetR-type domain-containing protein</fullName>
    </recommendedName>
</protein>
<name>A0ABZ3JBQ1_SPOA4</name>
<evidence type="ECO:0000256" key="4">
    <source>
        <dbReference type="PROSITE-ProRule" id="PRU00335"/>
    </source>
</evidence>
<dbReference type="EMBL" id="CP155571">
    <property type="protein sequence ID" value="XFO75478.1"/>
    <property type="molecule type" value="Genomic_DNA"/>
</dbReference>
<evidence type="ECO:0000313" key="6">
    <source>
        <dbReference type="EMBL" id="XFO75478.1"/>
    </source>
</evidence>
<dbReference type="Pfam" id="PF17935">
    <property type="entry name" value="TetR_C_27"/>
    <property type="match status" value="1"/>
</dbReference>
<keyword evidence="1" id="KW-0805">Transcription regulation</keyword>
<feature type="DNA-binding region" description="H-T-H motif" evidence="4">
    <location>
        <begin position="25"/>
        <end position="44"/>
    </location>
</feature>
<reference evidence="6" key="1">
    <citation type="submission" date="2024-05" db="EMBL/GenBank/DDBJ databases">
        <title>Isolation and characterization of Sporomusa carbonis sp. nov., a carboxydotrophic hydrogenogen in the genus of Sporomusa isolated from a charcoal burning pile.</title>
        <authorList>
            <person name="Boeer T."/>
            <person name="Rosenbaum F."/>
            <person name="Eysell L."/>
            <person name="Mueller V."/>
            <person name="Daniel R."/>
            <person name="Poehlein A."/>
        </authorList>
    </citation>
    <scope>NUCLEOTIDE SEQUENCE [LARGE SCALE GENOMIC DNA]</scope>
    <source>
        <strain evidence="6">DSM 3132</strain>
    </source>
</reference>
<dbReference type="InterPro" id="IPR050109">
    <property type="entry name" value="HTH-type_TetR-like_transc_reg"/>
</dbReference>
<proteinExistence type="predicted"/>
<feature type="domain" description="HTH tetR-type" evidence="5">
    <location>
        <begin position="2"/>
        <end position="62"/>
    </location>
</feature>
<dbReference type="InterPro" id="IPR041478">
    <property type="entry name" value="TetR_C_27"/>
</dbReference>